<dbReference type="AlphaFoldDB" id="A0A8J6TEQ4"/>
<dbReference type="CDD" id="cd02440">
    <property type="entry name" value="AdoMet_MTases"/>
    <property type="match status" value="1"/>
</dbReference>
<dbReference type="InterPro" id="IPR025714">
    <property type="entry name" value="Methyltranfer_dom"/>
</dbReference>
<proteinExistence type="predicted"/>
<dbReference type="Pfam" id="PF13679">
    <property type="entry name" value="Methyltransf_32"/>
    <property type="match status" value="1"/>
</dbReference>
<name>A0A8J6TEQ4_9CHLR</name>
<accession>A0A8J6TEQ4</accession>
<dbReference type="GO" id="GO:0032259">
    <property type="term" value="P:methylation"/>
    <property type="evidence" value="ECO:0007669"/>
    <property type="project" value="UniProtKB-KW"/>
</dbReference>
<feature type="domain" description="Methyltransferase" evidence="1">
    <location>
        <begin position="157"/>
        <end position="295"/>
    </location>
</feature>
<keyword evidence="2" id="KW-0489">Methyltransferase</keyword>
<dbReference type="PANTHER" id="PTHR13369">
    <property type="match status" value="1"/>
</dbReference>
<reference evidence="2 3" key="1">
    <citation type="submission" date="2020-08" db="EMBL/GenBank/DDBJ databases">
        <title>Bridging the membrane lipid divide: bacteria of the FCB group superphylum have the potential to synthesize archaeal ether lipids.</title>
        <authorList>
            <person name="Villanueva L."/>
            <person name="Von Meijenfeldt F.A.B."/>
            <person name="Westbye A.B."/>
            <person name="Yadav S."/>
            <person name="Hopmans E.C."/>
            <person name="Dutilh B.E."/>
            <person name="Sinninghe Damste J.S."/>
        </authorList>
    </citation>
    <scope>NUCLEOTIDE SEQUENCE [LARGE SCALE GENOMIC DNA]</scope>
    <source>
        <strain evidence="2">NIOZ-UU36</strain>
    </source>
</reference>
<dbReference type="Gene3D" id="3.40.50.150">
    <property type="entry name" value="Vaccinia Virus protein VP39"/>
    <property type="match status" value="1"/>
</dbReference>
<protein>
    <submittedName>
        <fullName evidence="2">SAM-dependent methyltransferase</fullName>
    </submittedName>
</protein>
<keyword evidence="2" id="KW-0808">Transferase</keyword>
<dbReference type="PANTHER" id="PTHR13369:SF3">
    <property type="entry name" value="METHYLTRANSFERASE DOMAIN-CONTAINING PROTEIN"/>
    <property type="match status" value="1"/>
</dbReference>
<dbReference type="GO" id="GO:0005737">
    <property type="term" value="C:cytoplasm"/>
    <property type="evidence" value="ECO:0007669"/>
    <property type="project" value="TreeGrafter"/>
</dbReference>
<dbReference type="SUPFAM" id="SSF53335">
    <property type="entry name" value="S-adenosyl-L-methionine-dependent methyltransferases"/>
    <property type="match status" value="1"/>
</dbReference>
<sequence>MDDYKQVIQKRIIDQESFMRAVFSGKQKGTSVQWVKVTVRPVEIKGEFNLQFSYFDEKKDITKNYPLAEAVHKVNGLLALPFRNLFVESNAGNVQVNFSKKGKALVKESKSAAAPTPPNLAHDRDKPRLLSDENARPFLQMVGIMTQDGRIRADMQRKYKQINEFLRLLDETASFEAWSGEPIHITDFGCGNAYLTFAIYFYLHDILKLKTHVTGVDVNADLIERHQKKVESLGWEQLSFQVNRITDYQPDISPDIVIALHACDTATDDALAKGIQWGSKVIVCAPCCQHELQEQLSKFPVPDQMLPVFQDGILSERMGDILTDTFRATILRIMGYRTDVVQFVPIEHTAKNLMIRCLKTTQTGNKRWVDEYRKLKSFWKVTPYLERLLGKNHAQYFTESN</sequence>
<evidence type="ECO:0000313" key="2">
    <source>
        <dbReference type="EMBL" id="MBC8335471.1"/>
    </source>
</evidence>
<gene>
    <name evidence="2" type="ORF">H8E29_09415</name>
</gene>
<dbReference type="InterPro" id="IPR029063">
    <property type="entry name" value="SAM-dependent_MTases_sf"/>
</dbReference>
<evidence type="ECO:0000259" key="1">
    <source>
        <dbReference type="Pfam" id="PF13679"/>
    </source>
</evidence>
<dbReference type="GO" id="GO:0008168">
    <property type="term" value="F:methyltransferase activity"/>
    <property type="evidence" value="ECO:0007669"/>
    <property type="project" value="UniProtKB-KW"/>
</dbReference>
<dbReference type="Proteomes" id="UP000614469">
    <property type="component" value="Unassembled WGS sequence"/>
</dbReference>
<comment type="caution">
    <text evidence="2">The sequence shown here is derived from an EMBL/GenBank/DDBJ whole genome shotgun (WGS) entry which is preliminary data.</text>
</comment>
<evidence type="ECO:0000313" key="3">
    <source>
        <dbReference type="Proteomes" id="UP000614469"/>
    </source>
</evidence>
<dbReference type="EMBL" id="JACNJN010000110">
    <property type="protein sequence ID" value="MBC8335471.1"/>
    <property type="molecule type" value="Genomic_DNA"/>
</dbReference>
<organism evidence="2 3">
    <name type="scientific">Candidatus Desulfolinea nitratireducens</name>
    <dbReference type="NCBI Taxonomy" id="2841698"/>
    <lineage>
        <taxon>Bacteria</taxon>
        <taxon>Bacillati</taxon>
        <taxon>Chloroflexota</taxon>
        <taxon>Anaerolineae</taxon>
        <taxon>Anaerolineales</taxon>
        <taxon>Anaerolineales incertae sedis</taxon>
        <taxon>Candidatus Desulfolinea</taxon>
    </lineage>
</organism>